<protein>
    <submittedName>
        <fullName evidence="3">Transmembrane protein, putative</fullName>
    </submittedName>
</protein>
<reference evidence="4" key="1">
    <citation type="journal article" date="2006" name="PLoS Biol.">
        <title>Macronuclear genome sequence of the ciliate Tetrahymena thermophila, a model eukaryote.</title>
        <authorList>
            <person name="Eisen J.A."/>
            <person name="Coyne R.S."/>
            <person name="Wu M."/>
            <person name="Wu D."/>
            <person name="Thiagarajan M."/>
            <person name="Wortman J.R."/>
            <person name="Badger J.H."/>
            <person name="Ren Q."/>
            <person name="Amedeo P."/>
            <person name="Jones K.M."/>
            <person name="Tallon L.J."/>
            <person name="Delcher A.L."/>
            <person name="Salzberg S.L."/>
            <person name="Silva J.C."/>
            <person name="Haas B.J."/>
            <person name="Majoros W.H."/>
            <person name="Farzad M."/>
            <person name="Carlton J.M."/>
            <person name="Smith R.K. Jr."/>
            <person name="Garg J."/>
            <person name="Pearlman R.E."/>
            <person name="Karrer K.M."/>
            <person name="Sun L."/>
            <person name="Manning G."/>
            <person name="Elde N.C."/>
            <person name="Turkewitz A.P."/>
            <person name="Asai D.J."/>
            <person name="Wilkes D.E."/>
            <person name="Wang Y."/>
            <person name="Cai H."/>
            <person name="Collins K."/>
            <person name="Stewart B.A."/>
            <person name="Lee S.R."/>
            <person name="Wilamowska K."/>
            <person name="Weinberg Z."/>
            <person name="Ruzzo W.L."/>
            <person name="Wloga D."/>
            <person name="Gaertig J."/>
            <person name="Frankel J."/>
            <person name="Tsao C.-C."/>
            <person name="Gorovsky M.A."/>
            <person name="Keeling P.J."/>
            <person name="Waller R.F."/>
            <person name="Patron N.J."/>
            <person name="Cherry J.M."/>
            <person name="Stover N.A."/>
            <person name="Krieger C.J."/>
            <person name="del Toro C."/>
            <person name="Ryder H.F."/>
            <person name="Williamson S.C."/>
            <person name="Barbeau R.A."/>
            <person name="Hamilton E.P."/>
            <person name="Orias E."/>
        </authorList>
    </citation>
    <scope>NUCLEOTIDE SEQUENCE [LARGE SCALE GENOMIC DNA]</scope>
    <source>
        <strain evidence="4">SB210</strain>
    </source>
</reference>
<dbReference type="GeneID" id="24438810"/>
<feature type="region of interest" description="Disordered" evidence="1">
    <location>
        <begin position="1"/>
        <end position="30"/>
    </location>
</feature>
<dbReference type="RefSeq" id="XP_012654278.1">
    <property type="nucleotide sequence ID" value="XM_012798824.1"/>
</dbReference>
<feature type="transmembrane region" description="Helical" evidence="2">
    <location>
        <begin position="101"/>
        <end position="120"/>
    </location>
</feature>
<dbReference type="EMBL" id="GG662612">
    <property type="protein sequence ID" value="EWS73202.1"/>
    <property type="molecule type" value="Genomic_DNA"/>
</dbReference>
<evidence type="ECO:0000313" key="4">
    <source>
        <dbReference type="Proteomes" id="UP000009168"/>
    </source>
</evidence>
<dbReference type="KEGG" id="tet:TTHERM_000411677"/>
<keyword evidence="2" id="KW-1133">Transmembrane helix</keyword>
<gene>
    <name evidence="3" type="ORF">TTHERM_000411677</name>
</gene>
<dbReference type="Proteomes" id="UP000009168">
    <property type="component" value="Unassembled WGS sequence"/>
</dbReference>
<evidence type="ECO:0000256" key="1">
    <source>
        <dbReference type="SAM" id="MobiDB-lite"/>
    </source>
</evidence>
<evidence type="ECO:0000256" key="2">
    <source>
        <dbReference type="SAM" id="Phobius"/>
    </source>
</evidence>
<accession>W7X764</accession>
<evidence type="ECO:0000313" key="3">
    <source>
        <dbReference type="EMBL" id="EWS73202.1"/>
    </source>
</evidence>
<keyword evidence="2" id="KW-0472">Membrane</keyword>
<dbReference type="InParanoid" id="W7X764"/>
<sequence length="137" mass="16592">MLKSNKTHIQQQRKQTNQTSTKKKKNKVLSQSKQEFNENFTIIMKLQLLISSEKYLQNKLFIFYFMRECNLMCTFQIQKKQRKLEKIVYNQLKFDYNRQEYLLLSVQYLFIINASTILLIPSKSTQFAKQKSIKFTR</sequence>
<keyword evidence="2 3" id="KW-0812">Transmembrane</keyword>
<dbReference type="AlphaFoldDB" id="W7X764"/>
<feature type="compositionally biased region" description="Low complexity" evidence="1">
    <location>
        <begin position="10"/>
        <end position="20"/>
    </location>
</feature>
<name>W7X764_TETTS</name>
<organism evidence="3 4">
    <name type="scientific">Tetrahymena thermophila (strain SB210)</name>
    <dbReference type="NCBI Taxonomy" id="312017"/>
    <lineage>
        <taxon>Eukaryota</taxon>
        <taxon>Sar</taxon>
        <taxon>Alveolata</taxon>
        <taxon>Ciliophora</taxon>
        <taxon>Intramacronucleata</taxon>
        <taxon>Oligohymenophorea</taxon>
        <taxon>Hymenostomatida</taxon>
        <taxon>Tetrahymenina</taxon>
        <taxon>Tetrahymenidae</taxon>
        <taxon>Tetrahymena</taxon>
    </lineage>
</organism>
<proteinExistence type="predicted"/>
<keyword evidence="4" id="KW-1185">Reference proteome</keyword>